<evidence type="ECO:0000313" key="2">
    <source>
        <dbReference type="EMBL" id="OHT92514.1"/>
    </source>
</evidence>
<dbReference type="AlphaFoldDB" id="A0A1S1JVA1"/>
<evidence type="ECO:0000256" key="1">
    <source>
        <dbReference type="SAM" id="MobiDB-lite"/>
    </source>
</evidence>
<keyword evidence="3" id="KW-1185">Reference proteome</keyword>
<feature type="region of interest" description="Disordered" evidence="1">
    <location>
        <begin position="70"/>
        <end position="128"/>
    </location>
</feature>
<gene>
    <name evidence="2" type="ORF">BKG61_23650</name>
</gene>
<reference evidence="2 3" key="1">
    <citation type="submission" date="2016-10" db="EMBL/GenBank/DDBJ databases">
        <title>Evaluation of Human, Animal and Environmental Mycobacterium chelonae Isolates by Core Genome Phylogenomic Analysis, Targeted Gene Comparison, and Anti-microbial Susceptibility Patterns: A Tale of Mistaken Identities.</title>
        <authorList>
            <person name="Fogelson S.B."/>
            <person name="Camus A.C."/>
            <person name="Lorenz W."/>
            <person name="Vasireddy R."/>
            <person name="Vasireddy S."/>
            <person name="Smith T."/>
            <person name="Brown-Elliott B.A."/>
            <person name="Wallace R.J.Jr."/>
            <person name="Hasan N.A."/>
            <person name="Reischl U."/>
            <person name="Sanchez S."/>
        </authorList>
    </citation>
    <scope>NUCLEOTIDE SEQUENCE [LARGE SCALE GENOMIC DNA]</scope>
    <source>
        <strain evidence="2 3">24999</strain>
    </source>
</reference>
<sequence>MSTVSRTLSGIDDNASRCASIAPVSPSGLPGSCCAPPLLLIVTPGANSRVDDVLPDRFARTGFLTAFLTASLPEPTDDPPVLDAEPWSDAPVAVDPVEASPDDAPAELDVDDSDEDEDDPVVSAAATP</sequence>
<dbReference type="EMBL" id="MLHV01000028">
    <property type="protein sequence ID" value="OHT92514.1"/>
    <property type="molecule type" value="Genomic_DNA"/>
</dbReference>
<organism evidence="2 3">
    <name type="scientific">Mycobacterium syngnathidarum</name>
    <dbReference type="NCBI Taxonomy" id="1908205"/>
    <lineage>
        <taxon>Bacteria</taxon>
        <taxon>Bacillati</taxon>
        <taxon>Actinomycetota</taxon>
        <taxon>Actinomycetes</taxon>
        <taxon>Mycobacteriales</taxon>
        <taxon>Mycobacteriaceae</taxon>
        <taxon>Mycobacterium</taxon>
    </lineage>
</organism>
<feature type="compositionally biased region" description="Acidic residues" evidence="1">
    <location>
        <begin position="100"/>
        <end position="120"/>
    </location>
</feature>
<name>A0A1S1JVA1_9MYCO</name>
<dbReference type="Proteomes" id="UP000179636">
    <property type="component" value="Unassembled WGS sequence"/>
</dbReference>
<comment type="caution">
    <text evidence="2">The sequence shown here is derived from an EMBL/GenBank/DDBJ whole genome shotgun (WGS) entry which is preliminary data.</text>
</comment>
<protein>
    <submittedName>
        <fullName evidence="2">Uncharacterized protein</fullName>
    </submittedName>
</protein>
<proteinExistence type="predicted"/>
<accession>A0A1S1JVA1</accession>
<evidence type="ECO:0000313" key="3">
    <source>
        <dbReference type="Proteomes" id="UP000179636"/>
    </source>
</evidence>